<feature type="chain" id="PRO_5015461063" description="Lipoprotein" evidence="1">
    <location>
        <begin position="21"/>
        <end position="331"/>
    </location>
</feature>
<sequence>MKTISSYLTFLLLLISCSGAAEPPVPPTGNGEEDQVQQPPKTVAECEQCIVISEQSDSQVAIADVRSNEVIWYWKPRESNVKPEHYAWFTNMSDAKPVFNGEYILATASGGGVALIRIRDKKTMFYVHVGGNTHSAEVLPDGNIVSASSTGNFLTVIGVDTLNFPENVYKKNIPIDFGHNVVWDRTNELLWSAARSEMKAFAYNFDCHRPDLELTEIITIPGIDAHDLFPKHDEDLLWLSMSKNIYLFDPRTKTTKPAEGPQASIKSISSGPASFPDIFLKPKEQWWSDEVVDSRGNAIFFKTGFRIYKARWFVKNAFSYPEKHLFKSCNK</sequence>
<dbReference type="EMBL" id="PVBS01000001">
    <property type="protein sequence ID" value="PRD56008.1"/>
    <property type="molecule type" value="Genomic_DNA"/>
</dbReference>
<proteinExistence type="predicted"/>
<protein>
    <recommendedName>
        <fullName evidence="4">Lipoprotein</fullName>
    </recommendedName>
</protein>
<dbReference type="RefSeq" id="WP_105722398.1">
    <property type="nucleotide sequence ID" value="NZ_PVBS01000001.1"/>
</dbReference>
<reference evidence="2 3" key="1">
    <citation type="submission" date="2018-02" db="EMBL/GenBank/DDBJ databases">
        <title>The draft genome of Sphingobacterium gobiense H7.</title>
        <authorList>
            <person name="Li L."/>
            <person name="Liu L."/>
            <person name="Zhang X."/>
            <person name="Wang T."/>
            <person name="Liang L."/>
        </authorList>
    </citation>
    <scope>NUCLEOTIDE SEQUENCE [LARGE SCALE GENOMIC DNA]</scope>
    <source>
        <strain evidence="2 3">ACCC 05757</strain>
    </source>
</reference>
<evidence type="ECO:0000256" key="1">
    <source>
        <dbReference type="SAM" id="SignalP"/>
    </source>
</evidence>
<evidence type="ECO:0000313" key="2">
    <source>
        <dbReference type="EMBL" id="PRD56008.1"/>
    </source>
</evidence>
<feature type="signal peptide" evidence="1">
    <location>
        <begin position="1"/>
        <end position="20"/>
    </location>
</feature>
<dbReference type="InterPro" id="IPR011045">
    <property type="entry name" value="N2O_reductase_N"/>
</dbReference>
<accession>A0A2S9JS20</accession>
<dbReference type="Pfam" id="PF20138">
    <property type="entry name" value="DUF6528"/>
    <property type="match status" value="1"/>
</dbReference>
<keyword evidence="3" id="KW-1185">Reference proteome</keyword>
<keyword evidence="1" id="KW-0732">Signal</keyword>
<dbReference type="InterPro" id="IPR045383">
    <property type="entry name" value="DUF6528"/>
</dbReference>
<comment type="caution">
    <text evidence="2">The sequence shown here is derived from an EMBL/GenBank/DDBJ whole genome shotgun (WGS) entry which is preliminary data.</text>
</comment>
<dbReference type="AlphaFoldDB" id="A0A2S9JS20"/>
<dbReference type="OrthoDB" id="1007317at2"/>
<evidence type="ECO:0000313" key="3">
    <source>
        <dbReference type="Proteomes" id="UP000238642"/>
    </source>
</evidence>
<dbReference type="SUPFAM" id="SSF50974">
    <property type="entry name" value="Nitrous oxide reductase, N-terminal domain"/>
    <property type="match status" value="1"/>
</dbReference>
<dbReference type="PROSITE" id="PS51257">
    <property type="entry name" value="PROKAR_LIPOPROTEIN"/>
    <property type="match status" value="1"/>
</dbReference>
<gene>
    <name evidence="2" type="ORF">C5749_01585</name>
</gene>
<organism evidence="2 3">
    <name type="scientific">Sphingobacterium gobiense</name>
    <dbReference type="NCBI Taxonomy" id="1382456"/>
    <lineage>
        <taxon>Bacteria</taxon>
        <taxon>Pseudomonadati</taxon>
        <taxon>Bacteroidota</taxon>
        <taxon>Sphingobacteriia</taxon>
        <taxon>Sphingobacteriales</taxon>
        <taxon>Sphingobacteriaceae</taxon>
        <taxon>Sphingobacterium</taxon>
    </lineage>
</organism>
<name>A0A2S9JS20_9SPHI</name>
<evidence type="ECO:0008006" key="4">
    <source>
        <dbReference type="Google" id="ProtNLM"/>
    </source>
</evidence>
<dbReference type="Proteomes" id="UP000238642">
    <property type="component" value="Unassembled WGS sequence"/>
</dbReference>